<evidence type="ECO:0000313" key="3">
    <source>
        <dbReference type="EMBL" id="JAG18547.1"/>
    </source>
</evidence>
<keyword evidence="1" id="KW-1133">Transmembrane helix</keyword>
<sequence>MISRTYLYNTIHKTAVWGIVCVTLLGSIDLYLRIRKFREKKKDWATHNPLYKQDPYFILNANYMRFMKKDEEEIVLTRPLYYTALTIREKYGIPLQPPYLPTQDALIDMNGKLVEDTSPYMVFLRQKEQEREWVSGKCDEQVEQKSV</sequence>
<feature type="transmembrane region" description="Helical" evidence="1">
    <location>
        <begin position="15"/>
        <end position="32"/>
    </location>
</feature>
<dbReference type="EMBL" id="GBHO01025058">
    <property type="protein sequence ID" value="JAG18546.1"/>
    <property type="molecule type" value="Transcribed_RNA"/>
</dbReference>
<reference evidence="2" key="2">
    <citation type="submission" date="2014-07" db="EMBL/GenBank/DDBJ databases">
        <authorList>
            <person name="Hull J."/>
        </authorList>
    </citation>
    <scope>NUCLEOTIDE SEQUENCE</scope>
</reference>
<reference evidence="4" key="3">
    <citation type="journal article" date="2016" name="Gigascience">
        <title>De novo construction of an expanded transcriptome assembly for the western tarnished plant bug, Lygus hesperus.</title>
        <authorList>
            <person name="Tassone E.E."/>
            <person name="Geib S.M."/>
            <person name="Hall B."/>
            <person name="Fabrick J.A."/>
            <person name="Brent C.S."/>
            <person name="Hull J.J."/>
        </authorList>
    </citation>
    <scope>NUCLEOTIDE SEQUENCE</scope>
</reference>
<dbReference type="EMBL" id="GDHC01010642">
    <property type="protein sequence ID" value="JAQ07987.1"/>
    <property type="molecule type" value="Transcribed_RNA"/>
</dbReference>
<evidence type="ECO:0000313" key="4">
    <source>
        <dbReference type="EMBL" id="JAQ07987.1"/>
    </source>
</evidence>
<dbReference type="EMBL" id="GBHO01025057">
    <property type="protein sequence ID" value="JAG18547.1"/>
    <property type="molecule type" value="Transcribed_RNA"/>
</dbReference>
<proteinExistence type="predicted"/>
<evidence type="ECO:0000313" key="2">
    <source>
        <dbReference type="EMBL" id="JAG18546.1"/>
    </source>
</evidence>
<keyword evidence="1" id="KW-0472">Membrane</keyword>
<evidence type="ECO:0000256" key="1">
    <source>
        <dbReference type="SAM" id="Phobius"/>
    </source>
</evidence>
<name>A0A0A9XFW4_LYGHE</name>
<reference evidence="2" key="1">
    <citation type="journal article" date="2014" name="PLoS ONE">
        <title>Transcriptome-Based Identification of ABC Transporters in the Western Tarnished Plant Bug Lygus hesperus.</title>
        <authorList>
            <person name="Hull J.J."/>
            <person name="Chaney K."/>
            <person name="Geib S.M."/>
            <person name="Fabrick J.A."/>
            <person name="Brent C.S."/>
            <person name="Walsh D."/>
            <person name="Lavine L.C."/>
        </authorList>
    </citation>
    <scope>NUCLEOTIDE SEQUENCE</scope>
</reference>
<keyword evidence="1" id="KW-0812">Transmembrane</keyword>
<organism evidence="2">
    <name type="scientific">Lygus hesperus</name>
    <name type="common">Western plant bug</name>
    <dbReference type="NCBI Taxonomy" id="30085"/>
    <lineage>
        <taxon>Eukaryota</taxon>
        <taxon>Metazoa</taxon>
        <taxon>Ecdysozoa</taxon>
        <taxon>Arthropoda</taxon>
        <taxon>Hexapoda</taxon>
        <taxon>Insecta</taxon>
        <taxon>Pterygota</taxon>
        <taxon>Neoptera</taxon>
        <taxon>Paraneoptera</taxon>
        <taxon>Hemiptera</taxon>
        <taxon>Heteroptera</taxon>
        <taxon>Panheteroptera</taxon>
        <taxon>Cimicomorpha</taxon>
        <taxon>Miridae</taxon>
        <taxon>Mirini</taxon>
        <taxon>Lygus</taxon>
    </lineage>
</organism>
<protein>
    <submittedName>
        <fullName evidence="2">Protein lap4</fullName>
    </submittedName>
</protein>
<gene>
    <name evidence="2" type="primary">scrib_23</name>
    <name evidence="3" type="synonym">scrib_24</name>
    <name evidence="2" type="ORF">CM83_11910</name>
    <name evidence="3" type="ORF">CM83_11915</name>
    <name evidence="4" type="ORF">g.15432</name>
</gene>
<accession>A0A0A9XFW4</accession>
<dbReference type="AlphaFoldDB" id="A0A0A9XFW4"/>